<dbReference type="GO" id="GO:0006355">
    <property type="term" value="P:regulation of DNA-templated transcription"/>
    <property type="evidence" value="ECO:0007669"/>
    <property type="project" value="InterPro"/>
</dbReference>
<dbReference type="Gene3D" id="1.10.10.10">
    <property type="entry name" value="Winged helix-like DNA-binding domain superfamily/Winged helix DNA-binding domain"/>
    <property type="match status" value="1"/>
</dbReference>
<protein>
    <submittedName>
        <fullName evidence="3">Helix-turn-helix transcriptional regulator</fullName>
    </submittedName>
</protein>
<dbReference type="SUPFAM" id="SSF46894">
    <property type="entry name" value="C-terminal effector domain of the bipartite response regulators"/>
    <property type="match status" value="1"/>
</dbReference>
<dbReference type="Pfam" id="PF00196">
    <property type="entry name" value="GerE"/>
    <property type="match status" value="1"/>
</dbReference>
<evidence type="ECO:0000259" key="2">
    <source>
        <dbReference type="SMART" id="SM00421"/>
    </source>
</evidence>
<evidence type="ECO:0000256" key="1">
    <source>
        <dbReference type="ARBA" id="ARBA00023125"/>
    </source>
</evidence>
<proteinExistence type="predicted"/>
<name>A0A506PVW4_9GAMM</name>
<dbReference type="AlphaFoldDB" id="A0A506PVW4"/>
<dbReference type="Proteomes" id="UP000317747">
    <property type="component" value="Unassembled WGS sequence"/>
</dbReference>
<keyword evidence="1" id="KW-0238">DNA-binding</keyword>
<dbReference type="InterPro" id="IPR000792">
    <property type="entry name" value="Tscrpt_reg_LuxR_C"/>
</dbReference>
<dbReference type="GO" id="GO:0003677">
    <property type="term" value="F:DNA binding"/>
    <property type="evidence" value="ECO:0007669"/>
    <property type="project" value="UniProtKB-KW"/>
</dbReference>
<dbReference type="RefSeq" id="WP_128086968.1">
    <property type="nucleotide sequence ID" value="NZ_VHJA01000068.1"/>
</dbReference>
<gene>
    <name evidence="3" type="ORF">FJW01_18490</name>
</gene>
<accession>A0A506PVW4</accession>
<dbReference type="InterPro" id="IPR016032">
    <property type="entry name" value="Sig_transdc_resp-reg_C-effctor"/>
</dbReference>
<evidence type="ECO:0000313" key="4">
    <source>
        <dbReference type="Proteomes" id="UP000317747"/>
    </source>
</evidence>
<keyword evidence="4" id="KW-1185">Reference proteome</keyword>
<reference evidence="3 4" key="1">
    <citation type="submission" date="2019-06" db="EMBL/GenBank/DDBJ databases">
        <title>Taxogenomics and systematics of the genus Pantoea.</title>
        <authorList>
            <person name="Tambong J.T."/>
        </authorList>
    </citation>
    <scope>NUCLEOTIDE SEQUENCE [LARGE SCALE GENOMIC DNA]</scope>
    <source>
        <strain evidence="3 4">LMG 24200</strain>
    </source>
</reference>
<dbReference type="OrthoDB" id="6541870at2"/>
<feature type="domain" description="HTH luxR-type" evidence="2">
    <location>
        <begin position="10"/>
        <end position="67"/>
    </location>
</feature>
<organism evidence="3 4">
    <name type="scientific">Pantoea deleyi</name>
    <dbReference type="NCBI Taxonomy" id="470932"/>
    <lineage>
        <taxon>Bacteria</taxon>
        <taxon>Pseudomonadati</taxon>
        <taxon>Pseudomonadota</taxon>
        <taxon>Gammaproteobacteria</taxon>
        <taxon>Enterobacterales</taxon>
        <taxon>Erwiniaceae</taxon>
        <taxon>Pantoea</taxon>
    </lineage>
</organism>
<comment type="caution">
    <text evidence="3">The sequence shown here is derived from an EMBL/GenBank/DDBJ whole genome shotgun (WGS) entry which is preliminary data.</text>
</comment>
<evidence type="ECO:0000313" key="3">
    <source>
        <dbReference type="EMBL" id="TPV38013.1"/>
    </source>
</evidence>
<sequence>MRVINTAGTEIRLKSQEVCIIWFLMTGMKPRDISLFLQITEQNVSYYKRKTMKKLQVKNNFEFFSWFRCNRSMFNSEKAESYILKRSEF</sequence>
<dbReference type="EMBL" id="VHJA01000068">
    <property type="protein sequence ID" value="TPV38013.1"/>
    <property type="molecule type" value="Genomic_DNA"/>
</dbReference>
<dbReference type="SMART" id="SM00421">
    <property type="entry name" value="HTH_LUXR"/>
    <property type="match status" value="1"/>
</dbReference>
<dbReference type="InterPro" id="IPR036388">
    <property type="entry name" value="WH-like_DNA-bd_sf"/>
</dbReference>